<dbReference type="EMBL" id="JAUCGQ010000001">
    <property type="protein sequence ID" value="MDM7855679.1"/>
    <property type="molecule type" value="Genomic_DNA"/>
</dbReference>
<dbReference type="Pfam" id="PF13490">
    <property type="entry name" value="zf-HC2"/>
    <property type="match status" value="1"/>
</dbReference>
<organism evidence="4 5">
    <name type="scientific">Cellulomonas alba</name>
    <dbReference type="NCBI Taxonomy" id="3053467"/>
    <lineage>
        <taxon>Bacteria</taxon>
        <taxon>Bacillati</taxon>
        <taxon>Actinomycetota</taxon>
        <taxon>Actinomycetes</taxon>
        <taxon>Micrococcales</taxon>
        <taxon>Cellulomonadaceae</taxon>
        <taxon>Cellulomonas</taxon>
    </lineage>
</organism>
<gene>
    <name evidence="4" type="ORF">QRT04_12135</name>
</gene>
<keyword evidence="2" id="KW-0804">Transcription</keyword>
<keyword evidence="1" id="KW-0805">Transcription regulation</keyword>
<comment type="caution">
    <text evidence="4">The sequence shown here is derived from an EMBL/GenBank/DDBJ whole genome shotgun (WGS) entry which is preliminary data.</text>
</comment>
<reference evidence="4 5" key="1">
    <citation type="submission" date="2023-06" db="EMBL/GenBank/DDBJ databases">
        <title>Cellulomonas sp. MW4 Whole genome sequence.</title>
        <authorList>
            <person name="Park S."/>
        </authorList>
    </citation>
    <scope>NUCLEOTIDE SEQUENCE [LARGE SCALE GENOMIC DNA]</scope>
    <source>
        <strain evidence="4 5">MW4</strain>
    </source>
</reference>
<keyword evidence="5" id="KW-1185">Reference proteome</keyword>
<name>A0ABT7SI00_9CELL</name>
<dbReference type="RefSeq" id="WP_289455535.1">
    <property type="nucleotide sequence ID" value="NZ_JAUCGQ010000001.1"/>
</dbReference>
<evidence type="ECO:0000313" key="4">
    <source>
        <dbReference type="EMBL" id="MDM7855679.1"/>
    </source>
</evidence>
<proteinExistence type="predicted"/>
<evidence type="ECO:0000256" key="1">
    <source>
        <dbReference type="ARBA" id="ARBA00023015"/>
    </source>
</evidence>
<feature type="domain" description="Putative zinc-finger" evidence="3">
    <location>
        <begin position="7"/>
        <end position="35"/>
    </location>
</feature>
<evidence type="ECO:0000259" key="3">
    <source>
        <dbReference type="Pfam" id="PF13490"/>
    </source>
</evidence>
<dbReference type="InterPro" id="IPR041916">
    <property type="entry name" value="Anti_sigma_zinc_sf"/>
</dbReference>
<dbReference type="Proteomes" id="UP001529338">
    <property type="component" value="Unassembled WGS sequence"/>
</dbReference>
<dbReference type="Gene3D" id="1.10.10.1320">
    <property type="entry name" value="Anti-sigma factor, zinc-finger domain"/>
    <property type="match status" value="1"/>
</dbReference>
<accession>A0ABT7SI00</accession>
<evidence type="ECO:0000313" key="5">
    <source>
        <dbReference type="Proteomes" id="UP001529338"/>
    </source>
</evidence>
<sequence>MSHRGPWISAYLDGQLSPEEAERATAHVAQCRACAEELAAARATRRALAAAPDMDPTPDLTARLLSLAPGEPRRAVPPVDPFAPPAATAAFASYGLASGRLEALRGAPLRGRVRPRRSPVRIAAGSVAGLGAVAAMLFALGDRPEVAPVSHPGTDLGLLGASTGPADSVRLAALSADADGDVPVDTRGDVTGWLRAHHWAFPSALPAGWSVGAVRWCDDWSAGAAQASSAAPHGRLLELDLVGPRESVVVAEQPGRLDPEAVAHADREQVAGRDVLVLSNEPWHVVWQANGTVVQVVASAPSDDVEALVAAFPVGAYDDGVPARIVRGWDTVTGAMQRP</sequence>
<dbReference type="InterPro" id="IPR027383">
    <property type="entry name" value="Znf_put"/>
</dbReference>
<protein>
    <submittedName>
        <fullName evidence="4">Zf-HC2 domain-containing protein</fullName>
    </submittedName>
</protein>
<evidence type="ECO:0000256" key="2">
    <source>
        <dbReference type="ARBA" id="ARBA00023163"/>
    </source>
</evidence>